<comment type="caution">
    <text evidence="1">The sequence shown here is derived from an EMBL/GenBank/DDBJ whole genome shotgun (WGS) entry which is preliminary data.</text>
</comment>
<dbReference type="Proteomes" id="UP001266305">
    <property type="component" value="Unassembled WGS sequence"/>
</dbReference>
<sequence>RSLLWVLRRLSRLGGACAGKRALEQIRSSVSLEGKESLIALLRYLEGPELGEEAKPPLVCPASAGMALDAARVASLAYFSFGPLTPFQSRLPSAPQRGKTRGHLLEK</sequence>
<accession>A0ABQ9UGL5</accession>
<name>A0ABQ9UGL5_SAGOE</name>
<evidence type="ECO:0000313" key="2">
    <source>
        <dbReference type="Proteomes" id="UP001266305"/>
    </source>
</evidence>
<evidence type="ECO:0000313" key="1">
    <source>
        <dbReference type="EMBL" id="KAK2096181.1"/>
    </source>
</evidence>
<feature type="non-terminal residue" evidence="1">
    <location>
        <position position="107"/>
    </location>
</feature>
<feature type="non-terminal residue" evidence="1">
    <location>
        <position position="1"/>
    </location>
</feature>
<gene>
    <name evidence="1" type="ORF">P7K49_025215</name>
</gene>
<protein>
    <submittedName>
        <fullName evidence="1">Uncharacterized protein</fullName>
    </submittedName>
</protein>
<reference evidence="1 2" key="1">
    <citation type="submission" date="2023-05" db="EMBL/GenBank/DDBJ databases">
        <title>B98-5 Cell Line De Novo Hybrid Assembly: An Optical Mapping Approach.</title>
        <authorList>
            <person name="Kananen K."/>
            <person name="Auerbach J.A."/>
            <person name="Kautto E."/>
            <person name="Blachly J.S."/>
        </authorList>
    </citation>
    <scope>NUCLEOTIDE SEQUENCE [LARGE SCALE GENOMIC DNA]</scope>
    <source>
        <strain evidence="1">B95-8</strain>
        <tissue evidence="1">Cell line</tissue>
    </source>
</reference>
<proteinExistence type="predicted"/>
<organism evidence="1 2">
    <name type="scientific">Saguinus oedipus</name>
    <name type="common">Cotton-top tamarin</name>
    <name type="synonym">Oedipomidas oedipus</name>
    <dbReference type="NCBI Taxonomy" id="9490"/>
    <lineage>
        <taxon>Eukaryota</taxon>
        <taxon>Metazoa</taxon>
        <taxon>Chordata</taxon>
        <taxon>Craniata</taxon>
        <taxon>Vertebrata</taxon>
        <taxon>Euteleostomi</taxon>
        <taxon>Mammalia</taxon>
        <taxon>Eutheria</taxon>
        <taxon>Euarchontoglires</taxon>
        <taxon>Primates</taxon>
        <taxon>Haplorrhini</taxon>
        <taxon>Platyrrhini</taxon>
        <taxon>Cebidae</taxon>
        <taxon>Callitrichinae</taxon>
        <taxon>Saguinus</taxon>
    </lineage>
</organism>
<dbReference type="EMBL" id="JASSZA010000012">
    <property type="protein sequence ID" value="KAK2096181.1"/>
    <property type="molecule type" value="Genomic_DNA"/>
</dbReference>
<keyword evidence="2" id="KW-1185">Reference proteome</keyword>